<dbReference type="SUPFAM" id="SSF111418">
    <property type="entry name" value="Hormone receptor domain"/>
    <property type="match status" value="1"/>
</dbReference>
<dbReference type="FunFam" id="1.20.1070.10:FF:000527">
    <property type="entry name" value="Parathyroid hormone/parathyroid hormone-related peptide receptor"/>
    <property type="match status" value="1"/>
</dbReference>
<dbReference type="SMART" id="SM00008">
    <property type="entry name" value="HormR"/>
    <property type="match status" value="1"/>
</dbReference>
<keyword evidence="4 12" id="KW-0812">Transmembrane</keyword>
<dbReference type="GO" id="GO:0007166">
    <property type="term" value="P:cell surface receptor signaling pathway"/>
    <property type="evidence" value="ECO:0007669"/>
    <property type="project" value="InterPro"/>
</dbReference>
<dbReference type="GO" id="GO:0007188">
    <property type="term" value="P:adenylate cyclase-modulating G protein-coupled receptor signaling pathway"/>
    <property type="evidence" value="ECO:0007669"/>
    <property type="project" value="TreeGrafter"/>
</dbReference>
<keyword evidence="7 12" id="KW-0472">Membrane</keyword>
<dbReference type="PANTHER" id="PTHR45620:SF1">
    <property type="entry name" value="G-PROTEIN COUPLED RECEPTORS FAMILY 2 PROFILE 2 DOMAIN-CONTAINING PROTEIN"/>
    <property type="match status" value="1"/>
</dbReference>
<dbReference type="PROSITE" id="PS50261">
    <property type="entry name" value="G_PROTEIN_RECEP_F2_4"/>
    <property type="match status" value="1"/>
</dbReference>
<evidence type="ECO:0000256" key="1">
    <source>
        <dbReference type="ARBA" id="ARBA00004651"/>
    </source>
</evidence>
<dbReference type="GO" id="GO:0017046">
    <property type="term" value="F:peptide hormone binding"/>
    <property type="evidence" value="ECO:0007669"/>
    <property type="project" value="TreeGrafter"/>
</dbReference>
<evidence type="ECO:0000256" key="4">
    <source>
        <dbReference type="ARBA" id="ARBA00022692"/>
    </source>
</evidence>
<evidence type="ECO:0000256" key="8">
    <source>
        <dbReference type="ARBA" id="ARBA00023170"/>
    </source>
</evidence>
<dbReference type="SUPFAM" id="SSF81321">
    <property type="entry name" value="Family A G protein-coupled receptor-like"/>
    <property type="match status" value="1"/>
</dbReference>
<dbReference type="InterPro" id="IPR017981">
    <property type="entry name" value="GPCR_2-like_7TM"/>
</dbReference>
<dbReference type="PROSITE" id="PS00649">
    <property type="entry name" value="G_PROTEIN_RECEP_F2_1"/>
    <property type="match status" value="1"/>
</dbReference>
<reference evidence="15 16" key="1">
    <citation type="submission" date="2024-03" db="EMBL/GenBank/DDBJ databases">
        <title>The genome assembly and annotation of the cricket Gryllus longicercus Weissman &amp; Gray.</title>
        <authorList>
            <person name="Szrajer S."/>
            <person name="Gray D."/>
            <person name="Ylla G."/>
        </authorList>
    </citation>
    <scope>NUCLEOTIDE SEQUENCE [LARGE SCALE GENOMIC DNA]</scope>
    <source>
        <strain evidence="15">DAG 2021-001</strain>
        <tissue evidence="15">Whole body minus gut</tissue>
    </source>
</reference>
<dbReference type="AlphaFoldDB" id="A0AAN9Z2S7"/>
<keyword evidence="10" id="KW-0807">Transducer</keyword>
<keyword evidence="8" id="KW-0675">Receptor</keyword>
<feature type="compositionally biased region" description="Basic residues" evidence="11">
    <location>
        <begin position="436"/>
        <end position="448"/>
    </location>
</feature>
<evidence type="ECO:0000256" key="9">
    <source>
        <dbReference type="ARBA" id="ARBA00023180"/>
    </source>
</evidence>
<feature type="transmembrane region" description="Helical" evidence="12">
    <location>
        <begin position="232"/>
        <end position="254"/>
    </location>
</feature>
<comment type="caution">
    <text evidence="15">The sequence shown here is derived from an EMBL/GenBank/DDBJ whole genome shotgun (WGS) entry which is preliminary data.</text>
</comment>
<keyword evidence="5 12" id="KW-1133">Transmembrane helix</keyword>
<dbReference type="InterPro" id="IPR036445">
    <property type="entry name" value="GPCR_2_extracell_dom_sf"/>
</dbReference>
<feature type="transmembrane region" description="Helical" evidence="12">
    <location>
        <begin position="266"/>
        <end position="286"/>
    </location>
</feature>
<feature type="transmembrane region" description="Helical" evidence="12">
    <location>
        <begin position="353"/>
        <end position="374"/>
    </location>
</feature>
<proteinExistence type="inferred from homology"/>
<evidence type="ECO:0000256" key="11">
    <source>
        <dbReference type="SAM" id="MobiDB-lite"/>
    </source>
</evidence>
<comment type="similarity">
    <text evidence="2">Belongs to the G-protein coupled receptor 2 family.</text>
</comment>
<dbReference type="GO" id="GO:0005886">
    <property type="term" value="C:plasma membrane"/>
    <property type="evidence" value="ECO:0007669"/>
    <property type="project" value="UniProtKB-SubCell"/>
</dbReference>
<name>A0AAN9Z2S7_9ORTH</name>
<dbReference type="Pfam" id="PF02793">
    <property type="entry name" value="HRM"/>
    <property type="match status" value="1"/>
</dbReference>
<dbReference type="GO" id="GO:0008528">
    <property type="term" value="F:G protein-coupled peptide receptor activity"/>
    <property type="evidence" value="ECO:0007669"/>
    <property type="project" value="TreeGrafter"/>
</dbReference>
<keyword evidence="9" id="KW-0325">Glycoprotein</keyword>
<dbReference type="Pfam" id="PF00002">
    <property type="entry name" value="7tm_2"/>
    <property type="match status" value="1"/>
</dbReference>
<keyword evidence="16" id="KW-1185">Reference proteome</keyword>
<gene>
    <name evidence="15" type="ORF">R5R35_001626</name>
</gene>
<dbReference type="CDD" id="cd15273">
    <property type="entry name" value="7tmB1_NPR_B7_insect-like"/>
    <property type="match status" value="1"/>
</dbReference>
<feature type="region of interest" description="Disordered" evidence="11">
    <location>
        <begin position="436"/>
        <end position="464"/>
    </location>
</feature>
<evidence type="ECO:0000313" key="16">
    <source>
        <dbReference type="Proteomes" id="UP001378592"/>
    </source>
</evidence>
<evidence type="ECO:0000256" key="2">
    <source>
        <dbReference type="ARBA" id="ARBA00005314"/>
    </source>
</evidence>
<protein>
    <recommendedName>
        <fullName evidence="17">Parathyroid hormone/parathyroid hormone-related peptide receptor</fullName>
    </recommendedName>
</protein>
<feature type="transmembrane region" description="Helical" evidence="12">
    <location>
        <begin position="174"/>
        <end position="192"/>
    </location>
</feature>
<dbReference type="EMBL" id="JAZDUA010000162">
    <property type="protein sequence ID" value="KAK7865918.1"/>
    <property type="molecule type" value="Genomic_DNA"/>
</dbReference>
<dbReference type="InterPro" id="IPR017983">
    <property type="entry name" value="GPCR_2_secretin-like_CS"/>
</dbReference>
<organism evidence="15 16">
    <name type="scientific">Gryllus longicercus</name>
    <dbReference type="NCBI Taxonomy" id="2509291"/>
    <lineage>
        <taxon>Eukaryota</taxon>
        <taxon>Metazoa</taxon>
        <taxon>Ecdysozoa</taxon>
        <taxon>Arthropoda</taxon>
        <taxon>Hexapoda</taxon>
        <taxon>Insecta</taxon>
        <taxon>Pterygota</taxon>
        <taxon>Neoptera</taxon>
        <taxon>Polyneoptera</taxon>
        <taxon>Orthoptera</taxon>
        <taxon>Ensifera</taxon>
        <taxon>Gryllidea</taxon>
        <taxon>Grylloidea</taxon>
        <taxon>Gryllidae</taxon>
        <taxon>Gryllinae</taxon>
        <taxon>Gryllus</taxon>
    </lineage>
</organism>
<dbReference type="Gene3D" id="1.20.1070.10">
    <property type="entry name" value="Rhodopsin 7-helix transmembrane proteins"/>
    <property type="match status" value="1"/>
</dbReference>
<evidence type="ECO:0000256" key="10">
    <source>
        <dbReference type="ARBA" id="ARBA00023224"/>
    </source>
</evidence>
<dbReference type="PROSITE" id="PS50227">
    <property type="entry name" value="G_PROTEIN_RECEP_F2_3"/>
    <property type="match status" value="1"/>
</dbReference>
<dbReference type="InterPro" id="IPR001879">
    <property type="entry name" value="GPCR_2_extracellular_dom"/>
</dbReference>
<evidence type="ECO:0000256" key="3">
    <source>
        <dbReference type="ARBA" id="ARBA00022475"/>
    </source>
</evidence>
<sequence>MVATTTPTTTALAAPQDEDAQTRMLWESQLACLLRIAEMQTNASADALGDFCPPVWDGILCWGRASPGQLLTQRCPAYIIGFHSQYNASRLCTDAGQWYSRDGNQTWTNFTQCAPSPEATVLVSLKDQYEKHVEPYLPTLKCISEVGHTVSLVSLVVAFLILVSFKKLRCPRNVLHMHLFASFIMRAFMSLLKDSLFVQGLGMTTNLLMKEEGDYFHSEHQTNWPCRMFTSLWQYCIMANYSWILMEGLYLHNLIFMALFTDSSSITLYIVLGWGLPAIFVLPWTLCRTILENTWCWTTNDNTVVFLLIRVPIIASVVVNFVLFINIVRVLLLKIKSSVCEENKTYRKWAKSTLVLVPLFGVHYMIFLGLHLSTDTTVEIVWLFCDQLFASFNGFFLALLYCFLNGEVRAEAARAWGRWSCAHALDEWHAPGARGLFKRRGRPPRPARRASGYSGTCTTDGSAPAASCKKRLATATGADVEPAGGRATPGGRAAGMARAALHGSYHCADADADADAVGAGQCLPLDHQRRSGVV</sequence>
<evidence type="ECO:0000256" key="6">
    <source>
        <dbReference type="ARBA" id="ARBA00023040"/>
    </source>
</evidence>
<evidence type="ECO:0008006" key="17">
    <source>
        <dbReference type="Google" id="ProtNLM"/>
    </source>
</evidence>
<evidence type="ECO:0000256" key="5">
    <source>
        <dbReference type="ARBA" id="ARBA00022989"/>
    </source>
</evidence>
<feature type="transmembrane region" description="Helical" evidence="12">
    <location>
        <begin position="146"/>
        <end position="165"/>
    </location>
</feature>
<dbReference type="PRINTS" id="PR00249">
    <property type="entry name" value="GPCRSECRETIN"/>
</dbReference>
<feature type="domain" description="G-protein coupled receptors family 2 profile 2" evidence="14">
    <location>
        <begin position="140"/>
        <end position="405"/>
    </location>
</feature>
<dbReference type="PANTHER" id="PTHR45620">
    <property type="entry name" value="PDF RECEPTOR-LIKE PROTEIN-RELATED"/>
    <property type="match status" value="1"/>
</dbReference>
<keyword evidence="3" id="KW-1003">Cell membrane</keyword>
<accession>A0AAN9Z2S7</accession>
<evidence type="ECO:0000256" key="12">
    <source>
        <dbReference type="SAM" id="Phobius"/>
    </source>
</evidence>
<feature type="domain" description="G-protein coupled receptors family 2 profile 1" evidence="13">
    <location>
        <begin position="31"/>
        <end position="117"/>
    </location>
</feature>
<feature type="transmembrane region" description="Helical" evidence="12">
    <location>
        <begin position="306"/>
        <end position="332"/>
    </location>
</feature>
<evidence type="ECO:0000259" key="13">
    <source>
        <dbReference type="PROSITE" id="PS50227"/>
    </source>
</evidence>
<evidence type="ECO:0000259" key="14">
    <source>
        <dbReference type="PROSITE" id="PS50261"/>
    </source>
</evidence>
<feature type="transmembrane region" description="Helical" evidence="12">
    <location>
        <begin position="380"/>
        <end position="404"/>
    </location>
</feature>
<keyword evidence="6" id="KW-0297">G-protein coupled receptor</keyword>
<evidence type="ECO:0000256" key="7">
    <source>
        <dbReference type="ARBA" id="ARBA00023136"/>
    </source>
</evidence>
<dbReference type="Gene3D" id="4.10.1240.10">
    <property type="entry name" value="GPCR, family 2, extracellular hormone receptor domain"/>
    <property type="match status" value="1"/>
</dbReference>
<dbReference type="InterPro" id="IPR000832">
    <property type="entry name" value="GPCR_2_secretin-like"/>
</dbReference>
<evidence type="ECO:0000313" key="15">
    <source>
        <dbReference type="EMBL" id="KAK7865918.1"/>
    </source>
</evidence>
<dbReference type="Proteomes" id="UP001378592">
    <property type="component" value="Unassembled WGS sequence"/>
</dbReference>
<dbReference type="InterPro" id="IPR050332">
    <property type="entry name" value="GPCR_2"/>
</dbReference>
<comment type="subcellular location">
    <subcellularLocation>
        <location evidence="1">Cell membrane</location>
        <topology evidence="1">Multi-pass membrane protein</topology>
    </subcellularLocation>
</comment>